<proteinExistence type="predicted"/>
<dbReference type="Pfam" id="PF22570">
    <property type="entry name" value="LiaF-TM"/>
    <property type="match status" value="1"/>
</dbReference>
<dbReference type="RefSeq" id="WP_186890378.1">
    <property type="nucleotide sequence ID" value="NZ_JACOFU010000002.1"/>
</dbReference>
<evidence type="ECO:0000313" key="4">
    <source>
        <dbReference type="Proteomes" id="UP000643610"/>
    </source>
</evidence>
<evidence type="ECO:0000313" key="3">
    <source>
        <dbReference type="EMBL" id="MBC3831376.1"/>
    </source>
</evidence>
<comment type="caution">
    <text evidence="3">The sequence shown here is derived from an EMBL/GenBank/DDBJ whole genome shotgun (WGS) entry which is preliminary data.</text>
</comment>
<organism evidence="3 4">
    <name type="scientific">Undibacterium amnicola</name>
    <dbReference type="NCBI Taxonomy" id="1834038"/>
    <lineage>
        <taxon>Bacteria</taxon>
        <taxon>Pseudomonadati</taxon>
        <taxon>Pseudomonadota</taxon>
        <taxon>Betaproteobacteria</taxon>
        <taxon>Burkholderiales</taxon>
        <taxon>Oxalobacteraceae</taxon>
        <taxon>Undibacterium</taxon>
    </lineage>
</organism>
<evidence type="ECO:0000259" key="2">
    <source>
        <dbReference type="Pfam" id="PF22570"/>
    </source>
</evidence>
<accession>A0ABR6XPN0</accession>
<dbReference type="Proteomes" id="UP000643610">
    <property type="component" value="Unassembled WGS sequence"/>
</dbReference>
<reference evidence="3 4" key="1">
    <citation type="submission" date="2020-08" db="EMBL/GenBank/DDBJ databases">
        <title>Novel species isolated from subtropical streams in China.</title>
        <authorList>
            <person name="Lu H."/>
        </authorList>
    </citation>
    <scope>NUCLEOTIDE SEQUENCE [LARGE SCALE GENOMIC DNA]</scope>
    <source>
        <strain evidence="3 4">KCTC 52442</strain>
    </source>
</reference>
<dbReference type="PANTHER" id="PTHR40763">
    <property type="entry name" value="MEMBRANE PROTEIN-RELATED"/>
    <property type="match status" value="1"/>
</dbReference>
<feature type="transmembrane region" description="Helical" evidence="1">
    <location>
        <begin position="89"/>
        <end position="107"/>
    </location>
</feature>
<gene>
    <name evidence="3" type="ORF">H8K33_07635</name>
</gene>
<dbReference type="PANTHER" id="PTHR40763:SF5">
    <property type="entry name" value="MEMBRANE PROTEIN"/>
    <property type="match status" value="1"/>
</dbReference>
<keyword evidence="1" id="KW-1133">Transmembrane helix</keyword>
<protein>
    <recommendedName>
        <fullName evidence="2">LiaF transmembrane domain-containing protein</fullName>
    </recommendedName>
</protein>
<evidence type="ECO:0000256" key="1">
    <source>
        <dbReference type="SAM" id="Phobius"/>
    </source>
</evidence>
<feature type="transmembrane region" description="Helical" evidence="1">
    <location>
        <begin position="60"/>
        <end position="83"/>
    </location>
</feature>
<keyword evidence="1" id="KW-0812">Transmembrane</keyword>
<sequence>MKNVNPQQRLILGAFIIVLGALALLDNLQIFNTRDLIQFWPTVFIVAGAIKLSQANTRSGYIIGGGLIAAGAIITLNRIGIIHFRMRDWWPVFMIAGGLVVIFKDKANDIFRGLNSSTMNNVTTSSDTHLDIVAIMSGHQGNIASGDFRGGAITAIMGGAELDLRNAVIQTEAVLNVTAFWGGITLKIPSDWTVVNNGFAFLGGIDDSSVPSMNANKRLIITGTAVMGGVEIKN</sequence>
<feature type="transmembrane region" description="Helical" evidence="1">
    <location>
        <begin position="37"/>
        <end position="53"/>
    </location>
</feature>
<keyword evidence="4" id="KW-1185">Reference proteome</keyword>
<feature type="transmembrane region" description="Helical" evidence="1">
    <location>
        <begin position="12"/>
        <end position="31"/>
    </location>
</feature>
<feature type="domain" description="LiaF transmembrane" evidence="2">
    <location>
        <begin position="11"/>
        <end position="107"/>
    </location>
</feature>
<dbReference type="InterPro" id="IPR054331">
    <property type="entry name" value="LiaF_TM"/>
</dbReference>
<name>A0ABR6XPN0_9BURK</name>
<dbReference type="EMBL" id="JACOFU010000002">
    <property type="protein sequence ID" value="MBC3831376.1"/>
    <property type="molecule type" value="Genomic_DNA"/>
</dbReference>
<keyword evidence="1" id="KW-0472">Membrane</keyword>